<dbReference type="RefSeq" id="WP_344667390.1">
    <property type="nucleotide sequence ID" value="NZ_BAAAQN010000024.1"/>
</dbReference>
<name>A0ABN2UH82_9ACTN</name>
<dbReference type="Proteomes" id="UP001500751">
    <property type="component" value="Unassembled WGS sequence"/>
</dbReference>
<gene>
    <name evidence="2" type="ORF">GCM10009839_42730</name>
</gene>
<proteinExistence type="predicted"/>
<evidence type="ECO:0008006" key="4">
    <source>
        <dbReference type="Google" id="ProtNLM"/>
    </source>
</evidence>
<evidence type="ECO:0000313" key="2">
    <source>
        <dbReference type="EMBL" id="GAA2037024.1"/>
    </source>
</evidence>
<feature type="compositionally biased region" description="Pro residues" evidence="1">
    <location>
        <begin position="408"/>
        <end position="418"/>
    </location>
</feature>
<dbReference type="InterPro" id="IPR011990">
    <property type="entry name" value="TPR-like_helical_dom_sf"/>
</dbReference>
<dbReference type="Gene3D" id="1.25.40.10">
    <property type="entry name" value="Tetratricopeptide repeat domain"/>
    <property type="match status" value="2"/>
</dbReference>
<comment type="caution">
    <text evidence="2">The sequence shown here is derived from an EMBL/GenBank/DDBJ whole genome shotgun (WGS) entry which is preliminary data.</text>
</comment>
<dbReference type="EMBL" id="BAAAQN010000024">
    <property type="protein sequence ID" value="GAA2037024.1"/>
    <property type="molecule type" value="Genomic_DNA"/>
</dbReference>
<evidence type="ECO:0000256" key="1">
    <source>
        <dbReference type="SAM" id="MobiDB-lite"/>
    </source>
</evidence>
<keyword evidence="3" id="KW-1185">Reference proteome</keyword>
<protein>
    <recommendedName>
        <fullName evidence="4">Tetratricopeptide repeat protein</fullName>
    </recommendedName>
</protein>
<accession>A0ABN2UH82</accession>
<reference evidence="2 3" key="1">
    <citation type="journal article" date="2019" name="Int. J. Syst. Evol. Microbiol.">
        <title>The Global Catalogue of Microorganisms (GCM) 10K type strain sequencing project: providing services to taxonomists for standard genome sequencing and annotation.</title>
        <authorList>
            <consortium name="The Broad Institute Genomics Platform"/>
            <consortium name="The Broad Institute Genome Sequencing Center for Infectious Disease"/>
            <person name="Wu L."/>
            <person name="Ma J."/>
        </authorList>
    </citation>
    <scope>NUCLEOTIDE SEQUENCE [LARGE SCALE GENOMIC DNA]</scope>
    <source>
        <strain evidence="2 3">JCM 16014</strain>
    </source>
</reference>
<organism evidence="2 3">
    <name type="scientific">Catenulispora yoronensis</name>
    <dbReference type="NCBI Taxonomy" id="450799"/>
    <lineage>
        <taxon>Bacteria</taxon>
        <taxon>Bacillati</taxon>
        <taxon>Actinomycetota</taxon>
        <taxon>Actinomycetes</taxon>
        <taxon>Catenulisporales</taxon>
        <taxon>Catenulisporaceae</taxon>
        <taxon>Catenulispora</taxon>
    </lineage>
</organism>
<feature type="region of interest" description="Disordered" evidence="1">
    <location>
        <begin position="398"/>
        <end position="441"/>
    </location>
</feature>
<sequence>MADPGREPGRVPSPGTWTPEELAAALAANDREPHGRARTVRAEALADAADRLAHPETQLHALHSLIDAYQVGGERFRSPVPFSRILRLWDRHNSTLTARSRFEHLTHWKFKWVTSDLLLVPEVPLATVHGFVDEMERRYRRAGYGLRAVHAQRFHIAHHVGDTAAAEEHHGRWLAAERDRMSDCAACEHNVLGAWRAEQGADAEALALWAPTVSDELTCLSEPAGTLAESLKPLLRLGRVDTARSHYLRGYRLVQGRIELRASIGRHLEFCALSGNEGRGLEILAENRDVFDAPVEPLPHLEFLAYTALLLRRVVNALGAPDLPVPGPQARDWPAAELLAHLETEIAAVAKRFDDRNGNDTVGTRTARVLAQTPLLDRMPLGIRSLTVAAPQDVRIPAQSAASEPKAEQPPPIQPVPAGPDQDAGPDQNADPHDDTEPDEDTDFDALLAEARRMFQSAHPGATMVWERMAMLAVRRGIDLDCETRGQLAEERAAEALDNEDLLRAVELLGSAIEHYEEGGLAGRTVAVRARLLLAEALRQDTCTSAETEALAELYSVARDLHAAGRAEPEDVLTVRRAQAFEARRATESGIDLDDEAAESALEAFEVTVDALLADALEFDIPARAAAAHTMRAEIMQRRGDPESSVDELLAAMALYDRAGRPWANLHPNMLLAQAFLAADRDAEAEQAGVAALEIAGRWPEQRFPAGYTRQVLANATGAQGRYEDSAEHALEAVAWADRHGVADLAASARHSLAFAYEQLGRDADAAAILESALPELVRHLDDPTVVNARWALARCLGRLEDYRGSAEQYLLAAAIAEHFPQQGGHAMLAASAGHALRAAGMPDEARRAFERAVGLMRVLPDPINLAKTLRALAWVTFGESDDIAHDSEREDVLDSVLLLFAEAAQVLDAAGESEEYERDAQVIAYEIAETDDQLARLHLNAELADKAMPYAERAAAGFKALLPHSGMDYDFSEQMVAWLLDRFGSRDAALERLREAIAACERAGVEAVRCAAFLEQLSD</sequence>
<dbReference type="SUPFAM" id="SSF48452">
    <property type="entry name" value="TPR-like"/>
    <property type="match status" value="1"/>
</dbReference>
<evidence type="ECO:0000313" key="3">
    <source>
        <dbReference type="Proteomes" id="UP001500751"/>
    </source>
</evidence>